<comment type="caution">
    <text evidence="4">The sequence shown here is derived from an EMBL/GenBank/DDBJ whole genome shotgun (WGS) entry which is preliminary data.</text>
</comment>
<dbReference type="Gene3D" id="3.40.630.30">
    <property type="match status" value="1"/>
</dbReference>
<proteinExistence type="predicted"/>
<feature type="domain" description="N-acetyltransferase" evidence="3">
    <location>
        <begin position="45"/>
        <end position="192"/>
    </location>
</feature>
<dbReference type="PROSITE" id="PS51186">
    <property type="entry name" value="GNAT"/>
    <property type="match status" value="1"/>
</dbReference>
<dbReference type="InterPro" id="IPR016181">
    <property type="entry name" value="Acyl_CoA_acyltransferase"/>
</dbReference>
<keyword evidence="1 4" id="KW-0808">Transferase</keyword>
<name>A0A4Y8VL11_9BACT</name>
<keyword evidence="5" id="KW-1185">Reference proteome</keyword>
<evidence type="ECO:0000313" key="4">
    <source>
        <dbReference type="EMBL" id="TFH81194.1"/>
    </source>
</evidence>
<dbReference type="EMBL" id="SGVY01000017">
    <property type="protein sequence ID" value="TFH81194.1"/>
    <property type="molecule type" value="Genomic_DNA"/>
</dbReference>
<protein>
    <submittedName>
        <fullName evidence="4">GNAT family N-acetyltransferase</fullName>
    </submittedName>
</protein>
<evidence type="ECO:0000313" key="5">
    <source>
        <dbReference type="Proteomes" id="UP000297872"/>
    </source>
</evidence>
<dbReference type="GO" id="GO:0016747">
    <property type="term" value="F:acyltransferase activity, transferring groups other than amino-acyl groups"/>
    <property type="evidence" value="ECO:0007669"/>
    <property type="project" value="InterPro"/>
</dbReference>
<organism evidence="4 5">
    <name type="scientific">Segatella hominis</name>
    <dbReference type="NCBI Taxonomy" id="2518605"/>
    <lineage>
        <taxon>Bacteria</taxon>
        <taxon>Pseudomonadati</taxon>
        <taxon>Bacteroidota</taxon>
        <taxon>Bacteroidia</taxon>
        <taxon>Bacteroidales</taxon>
        <taxon>Prevotellaceae</taxon>
        <taxon>Segatella</taxon>
    </lineage>
</organism>
<dbReference type="AlphaFoldDB" id="A0A4Y8VL11"/>
<reference evidence="4 5" key="1">
    <citation type="submission" date="2019-02" db="EMBL/GenBank/DDBJ databases">
        <title>Draft Genome Sequence of the Prevotella sp. BCRC 81118, Isolated from Human Feces.</title>
        <authorList>
            <person name="Huang C.-H."/>
        </authorList>
    </citation>
    <scope>NUCLEOTIDE SEQUENCE [LARGE SCALE GENOMIC DNA]</scope>
    <source>
        <strain evidence="4 5">BCRC 81118</strain>
    </source>
</reference>
<sequence length="192" mass="21383">MKIKIENATPDMASHIASLIMEAMNAECCQNFAGPKHTLVDFHRMMTRLVEMEDSQYSYRNVLAAYTSSGILAGICVAYDGAKLHQLRRRFYEAALEAFGIDYTGMTDETEDGEFYIDSLAVSSNFRGKGIASQLLQATIERGAELGIPTVGLLVDKGNPKAEALYQRLGFVYVNDSTWGGHPMRHLQYKQN</sequence>
<evidence type="ECO:0000259" key="3">
    <source>
        <dbReference type="PROSITE" id="PS51186"/>
    </source>
</evidence>
<evidence type="ECO:0000256" key="2">
    <source>
        <dbReference type="ARBA" id="ARBA00023315"/>
    </source>
</evidence>
<dbReference type="PANTHER" id="PTHR43420">
    <property type="entry name" value="ACETYLTRANSFERASE"/>
    <property type="match status" value="1"/>
</dbReference>
<dbReference type="Pfam" id="PF00583">
    <property type="entry name" value="Acetyltransf_1"/>
    <property type="match status" value="1"/>
</dbReference>
<dbReference type="RefSeq" id="WP_118116875.1">
    <property type="nucleotide sequence ID" value="NZ_DAWEFM010000001.1"/>
</dbReference>
<dbReference type="SUPFAM" id="SSF55729">
    <property type="entry name" value="Acyl-CoA N-acyltransferases (Nat)"/>
    <property type="match status" value="1"/>
</dbReference>
<evidence type="ECO:0000256" key="1">
    <source>
        <dbReference type="ARBA" id="ARBA00022679"/>
    </source>
</evidence>
<dbReference type="OrthoDB" id="5319888at2"/>
<dbReference type="InterPro" id="IPR050680">
    <property type="entry name" value="YpeA/RimI_acetyltransf"/>
</dbReference>
<dbReference type="Proteomes" id="UP000297872">
    <property type="component" value="Unassembled WGS sequence"/>
</dbReference>
<dbReference type="GeneID" id="302995258"/>
<gene>
    <name evidence="4" type="ORF">EXN75_08130</name>
</gene>
<dbReference type="InterPro" id="IPR000182">
    <property type="entry name" value="GNAT_dom"/>
</dbReference>
<keyword evidence="2" id="KW-0012">Acyltransferase</keyword>
<accession>A0A4Y8VL11</accession>
<dbReference type="CDD" id="cd04301">
    <property type="entry name" value="NAT_SF"/>
    <property type="match status" value="1"/>
</dbReference>